<evidence type="ECO:0000313" key="9">
    <source>
        <dbReference type="EMBL" id="HED30307.1"/>
    </source>
</evidence>
<dbReference type="SMART" id="SM00245">
    <property type="entry name" value="TSPc"/>
    <property type="match status" value="1"/>
</dbReference>
<dbReference type="InterPro" id="IPR036034">
    <property type="entry name" value="PDZ_sf"/>
</dbReference>
<feature type="signal peptide" evidence="7">
    <location>
        <begin position="1"/>
        <end position="28"/>
    </location>
</feature>
<dbReference type="SUPFAM" id="SSF52096">
    <property type="entry name" value="ClpP/crotonase"/>
    <property type="match status" value="1"/>
</dbReference>
<dbReference type="GO" id="GO:0004175">
    <property type="term" value="F:endopeptidase activity"/>
    <property type="evidence" value="ECO:0007669"/>
    <property type="project" value="TreeGrafter"/>
</dbReference>
<dbReference type="NCBIfam" id="TIGR00225">
    <property type="entry name" value="prc"/>
    <property type="match status" value="1"/>
</dbReference>
<comment type="similarity">
    <text evidence="1 5">Belongs to the peptidase S41A family.</text>
</comment>
<dbReference type="Proteomes" id="UP000886335">
    <property type="component" value="Unassembled WGS sequence"/>
</dbReference>
<name>A0A831WP20_PROAE</name>
<dbReference type="InterPro" id="IPR001478">
    <property type="entry name" value="PDZ"/>
</dbReference>
<dbReference type="PROSITE" id="PS50106">
    <property type="entry name" value="PDZ"/>
    <property type="match status" value="1"/>
</dbReference>
<feature type="region of interest" description="Disordered" evidence="6">
    <location>
        <begin position="644"/>
        <end position="698"/>
    </location>
</feature>
<dbReference type="SMART" id="SM00228">
    <property type="entry name" value="PDZ"/>
    <property type="match status" value="1"/>
</dbReference>
<organism evidence="9">
    <name type="scientific">Prosthecochloris aestuarii</name>
    <dbReference type="NCBI Taxonomy" id="1102"/>
    <lineage>
        <taxon>Bacteria</taxon>
        <taxon>Pseudomonadati</taxon>
        <taxon>Chlorobiota</taxon>
        <taxon>Chlorobiia</taxon>
        <taxon>Chlorobiales</taxon>
        <taxon>Chlorobiaceae</taxon>
        <taxon>Prosthecochloris</taxon>
    </lineage>
</organism>
<sequence length="698" mass="78916">MIRDSHKAVARAFLLLLLTALFALPAAASPATVPDTLRLRPTELQEEAEKYISRYLRQYHFRRVPVNDSLSAAILDRYLDELDNTRSYFLRSDVDRFRELYGKKLDDEFLAGRVAAGFVIYNRFLEQARKKMRYMIARLDTASFDFSRPDTLDLKREDAPWPVTQAELRGLWRKELKYQLLNLKYSGEDGDARKVLQKRYRNRLSLLDQQTSEDAFRVYSNALTTSFDPHTNYFSPMDFENFQIDMSRSLEGIGAKLQLENEYTVVNEVIPGGPAFKSKLLKKGDRIIGVGQGETGEIKDIVGWRISDVVHLIRGKKGSVVRLKILPVSQGGKGPAKIVRIVRDEVTLEELSAKKEVMELDGRKVGVISVPAFYLDFEGQKQNKPDYVSTSRDVQVIIDELTEEGVEGIVLDLRNNGGGALEEAVKLTGLFISDGPVVQIKNSQGGKMVLRDEDPGVLYEGPLAVLVNRYSASASEILAAAIQDYRRGVVIGSRTFGKGTVQSILKINRPFNFFYKSDDLGQLKLTVAKFYRITGESTQHLGVTPDLVFPSLIDSDIVGEDTYPSSLPWDKISAADYLSSSVLDEERIEELRQRYIERLATDTLYTTYVRDLNELKQFRKKKLVSLSEEGFKAEMERITLFKDNWTRQEQGGEESEEERPDGSDLLLEHAARVVMDMAATPQALPRGSEAAPWGSQKR</sequence>
<dbReference type="GO" id="GO:0008236">
    <property type="term" value="F:serine-type peptidase activity"/>
    <property type="evidence" value="ECO:0007669"/>
    <property type="project" value="UniProtKB-KW"/>
</dbReference>
<gene>
    <name evidence="9" type="ORF">ENN50_01175</name>
</gene>
<dbReference type="Pfam" id="PF00595">
    <property type="entry name" value="PDZ"/>
    <property type="match status" value="1"/>
</dbReference>
<evidence type="ECO:0000256" key="1">
    <source>
        <dbReference type="ARBA" id="ARBA00009179"/>
    </source>
</evidence>
<dbReference type="InterPro" id="IPR004447">
    <property type="entry name" value="Peptidase_S41A"/>
</dbReference>
<dbReference type="Gene3D" id="3.90.226.10">
    <property type="entry name" value="2-enoyl-CoA Hydratase, Chain A, domain 1"/>
    <property type="match status" value="1"/>
</dbReference>
<feature type="domain" description="PDZ" evidence="8">
    <location>
        <begin position="243"/>
        <end position="320"/>
    </location>
</feature>
<keyword evidence="3 5" id="KW-0378">Hydrolase</keyword>
<dbReference type="AlphaFoldDB" id="A0A831WP20"/>
<dbReference type="SUPFAM" id="SSF50156">
    <property type="entry name" value="PDZ domain-like"/>
    <property type="match status" value="1"/>
</dbReference>
<dbReference type="PANTHER" id="PTHR32060:SF22">
    <property type="entry name" value="CARBOXYL-TERMINAL-PROCESSING PEPTIDASE 3, CHLOROPLASTIC"/>
    <property type="match status" value="1"/>
</dbReference>
<evidence type="ECO:0000256" key="6">
    <source>
        <dbReference type="SAM" id="MobiDB-lite"/>
    </source>
</evidence>
<dbReference type="EMBL" id="DSBW01000027">
    <property type="protein sequence ID" value="HED30307.1"/>
    <property type="molecule type" value="Genomic_DNA"/>
</dbReference>
<evidence type="ECO:0000256" key="3">
    <source>
        <dbReference type="ARBA" id="ARBA00022801"/>
    </source>
</evidence>
<dbReference type="GO" id="GO:0006508">
    <property type="term" value="P:proteolysis"/>
    <property type="evidence" value="ECO:0007669"/>
    <property type="project" value="UniProtKB-KW"/>
</dbReference>
<dbReference type="GO" id="GO:0030288">
    <property type="term" value="C:outer membrane-bounded periplasmic space"/>
    <property type="evidence" value="ECO:0007669"/>
    <property type="project" value="TreeGrafter"/>
</dbReference>
<dbReference type="FunFam" id="3.90.226.10:FF:000090">
    <property type="entry name" value="Tail-specific protease"/>
    <property type="match status" value="1"/>
</dbReference>
<dbReference type="InterPro" id="IPR029045">
    <property type="entry name" value="ClpP/crotonase-like_dom_sf"/>
</dbReference>
<proteinExistence type="inferred from homology"/>
<reference evidence="9" key="1">
    <citation type="journal article" date="2020" name="mSystems">
        <title>Genome- and Community-Level Interaction Insights into Carbon Utilization and Element Cycling Functions of Hydrothermarchaeota in Hydrothermal Sediment.</title>
        <authorList>
            <person name="Zhou Z."/>
            <person name="Liu Y."/>
            <person name="Xu W."/>
            <person name="Pan J."/>
            <person name="Luo Z.H."/>
            <person name="Li M."/>
        </authorList>
    </citation>
    <scope>NUCLEOTIDE SEQUENCE [LARGE SCALE GENOMIC DNA]</scope>
    <source>
        <strain evidence="9">SpSt-1181</strain>
    </source>
</reference>
<evidence type="ECO:0000256" key="2">
    <source>
        <dbReference type="ARBA" id="ARBA00022670"/>
    </source>
</evidence>
<accession>A0A831WP20</accession>
<evidence type="ECO:0000256" key="5">
    <source>
        <dbReference type="RuleBase" id="RU004404"/>
    </source>
</evidence>
<evidence type="ECO:0000256" key="4">
    <source>
        <dbReference type="ARBA" id="ARBA00022825"/>
    </source>
</evidence>
<protein>
    <submittedName>
        <fullName evidence="9">Tail-specific protease</fullName>
    </submittedName>
</protein>
<dbReference type="InterPro" id="IPR040573">
    <property type="entry name" value="TSP_N"/>
</dbReference>
<feature type="compositionally biased region" description="Basic and acidic residues" evidence="6">
    <location>
        <begin position="660"/>
        <end position="671"/>
    </location>
</feature>
<dbReference type="Gene3D" id="3.30.750.44">
    <property type="match status" value="1"/>
</dbReference>
<keyword evidence="7" id="KW-0732">Signal</keyword>
<dbReference type="Pfam" id="PF11818">
    <property type="entry name" value="DUF3340"/>
    <property type="match status" value="1"/>
</dbReference>
<evidence type="ECO:0000259" key="8">
    <source>
        <dbReference type="PROSITE" id="PS50106"/>
    </source>
</evidence>
<evidence type="ECO:0000256" key="7">
    <source>
        <dbReference type="SAM" id="SignalP"/>
    </source>
</evidence>
<dbReference type="InterPro" id="IPR005151">
    <property type="entry name" value="Tail-specific_protease"/>
</dbReference>
<dbReference type="InterPro" id="IPR020992">
    <property type="entry name" value="Tail_Prtase_C"/>
</dbReference>
<comment type="caution">
    <text evidence="9">The sequence shown here is derived from an EMBL/GenBank/DDBJ whole genome shotgun (WGS) entry which is preliminary data.</text>
</comment>
<dbReference type="GO" id="GO:0007165">
    <property type="term" value="P:signal transduction"/>
    <property type="evidence" value="ECO:0007669"/>
    <property type="project" value="TreeGrafter"/>
</dbReference>
<dbReference type="Pfam" id="PF17804">
    <property type="entry name" value="TSP_NTD"/>
    <property type="match status" value="1"/>
</dbReference>
<dbReference type="PANTHER" id="PTHR32060">
    <property type="entry name" value="TAIL-SPECIFIC PROTEASE"/>
    <property type="match status" value="1"/>
</dbReference>
<keyword evidence="2 5" id="KW-0645">Protease</keyword>
<keyword evidence="4 5" id="KW-0720">Serine protease</keyword>
<feature type="chain" id="PRO_5032389535" evidence="7">
    <location>
        <begin position="29"/>
        <end position="698"/>
    </location>
</feature>
<dbReference type="Pfam" id="PF03572">
    <property type="entry name" value="Peptidase_S41"/>
    <property type="match status" value="1"/>
</dbReference>
<dbReference type="CDD" id="cd07560">
    <property type="entry name" value="Peptidase_S41_CPP"/>
    <property type="match status" value="1"/>
</dbReference>
<dbReference type="CDD" id="cd06782">
    <property type="entry name" value="cpPDZ_CPP-like"/>
    <property type="match status" value="1"/>
</dbReference>
<dbReference type="Gene3D" id="2.30.42.10">
    <property type="match status" value="1"/>
</dbReference>